<protein>
    <recommendedName>
        <fullName evidence="1">F-box domain-containing protein</fullName>
    </recommendedName>
</protein>
<dbReference type="STRING" id="50990.A0A4R5XHD7"/>
<dbReference type="EMBL" id="ML170156">
    <property type="protein sequence ID" value="TDL30055.1"/>
    <property type="molecule type" value="Genomic_DNA"/>
</dbReference>
<dbReference type="VEuPathDB" id="FungiDB:BD410DRAFT_893227"/>
<proteinExistence type="predicted"/>
<name>A0A4R5XHD7_9AGAM</name>
<dbReference type="SUPFAM" id="SSF52047">
    <property type="entry name" value="RNI-like"/>
    <property type="match status" value="1"/>
</dbReference>
<reference evidence="2 3" key="1">
    <citation type="submission" date="2018-06" db="EMBL/GenBank/DDBJ databases">
        <title>A transcriptomic atlas of mushroom development highlights an independent origin of complex multicellularity.</title>
        <authorList>
            <consortium name="DOE Joint Genome Institute"/>
            <person name="Krizsan K."/>
            <person name="Almasi E."/>
            <person name="Merenyi Z."/>
            <person name="Sahu N."/>
            <person name="Viragh M."/>
            <person name="Koszo T."/>
            <person name="Mondo S."/>
            <person name="Kiss B."/>
            <person name="Balint B."/>
            <person name="Kues U."/>
            <person name="Barry K."/>
            <person name="Hegedus J.C."/>
            <person name="Henrissat B."/>
            <person name="Johnson J."/>
            <person name="Lipzen A."/>
            <person name="Ohm R."/>
            <person name="Nagy I."/>
            <person name="Pangilinan J."/>
            <person name="Yan J."/>
            <person name="Xiong Y."/>
            <person name="Grigoriev I.V."/>
            <person name="Hibbett D.S."/>
            <person name="Nagy L.G."/>
        </authorList>
    </citation>
    <scope>NUCLEOTIDE SEQUENCE [LARGE SCALE GENOMIC DNA]</scope>
    <source>
        <strain evidence="2 3">SZMC22713</strain>
    </source>
</reference>
<evidence type="ECO:0000313" key="2">
    <source>
        <dbReference type="EMBL" id="TDL30055.1"/>
    </source>
</evidence>
<accession>A0A4R5XHD7</accession>
<dbReference type="InterPro" id="IPR032675">
    <property type="entry name" value="LRR_dom_sf"/>
</dbReference>
<feature type="domain" description="F-box" evidence="1">
    <location>
        <begin position="91"/>
        <end position="143"/>
    </location>
</feature>
<evidence type="ECO:0000313" key="3">
    <source>
        <dbReference type="Proteomes" id="UP000294933"/>
    </source>
</evidence>
<dbReference type="Proteomes" id="UP000294933">
    <property type="component" value="Unassembled WGS sequence"/>
</dbReference>
<dbReference type="Pfam" id="PF12937">
    <property type="entry name" value="F-box-like"/>
    <property type="match status" value="1"/>
</dbReference>
<dbReference type="AlphaFoldDB" id="A0A4R5XHD7"/>
<gene>
    <name evidence="2" type="ORF">BD410DRAFT_893227</name>
</gene>
<evidence type="ECO:0000259" key="1">
    <source>
        <dbReference type="Pfam" id="PF12937"/>
    </source>
</evidence>
<dbReference type="Gene3D" id="3.80.10.10">
    <property type="entry name" value="Ribonuclease Inhibitor"/>
    <property type="match status" value="1"/>
</dbReference>
<sequence>MEPPYIFSKTVDHLMAVFLRIKDANGTVKADFLHEPSEVQVLGGDASVSVLYESMLRLKSSRDTTHTVLELMDGTIESLQERTLPLQKRVTSLPDELLRRILEVGYEDYDDGDCCKFALRASGVSRHFRRVALDSPRIWRRFDNKMSADILTLLISRSKNAGLHINFTSGHYRRKRRPLEPFMDIVITESPRWAALSYDRSVDPDGLSILHKYPDLQLPRLSSIGYRTYSPDVTTAKDALDVFTSWYIPQLHHLSVYNGFIHVAAGWAGLTSCALELDDTDVNEEDEEWDICAALHGLTALVSLESLSLKFSSFEKSNYVSSLTTPLALPHLKSLLMTFEECDEDSFITPLVRGLHFPGLFDLTLNLGQESFDVECFLPGTNPYPSLQRLILKGDREYVSSKVNVALLVHKLPCLTSITVEGLDDVCFFDEFNKLQSFPLQNVSLTEINELSDADVIGLSEALIRGPSFQRLEIINCGDTTERRLRKLKSRLGRKLVYLVT</sequence>
<dbReference type="Gene3D" id="1.20.1280.50">
    <property type="match status" value="1"/>
</dbReference>
<keyword evidence="3" id="KW-1185">Reference proteome</keyword>
<dbReference type="InterPro" id="IPR001810">
    <property type="entry name" value="F-box_dom"/>
</dbReference>
<organism evidence="2 3">
    <name type="scientific">Rickenella mellea</name>
    <dbReference type="NCBI Taxonomy" id="50990"/>
    <lineage>
        <taxon>Eukaryota</taxon>
        <taxon>Fungi</taxon>
        <taxon>Dikarya</taxon>
        <taxon>Basidiomycota</taxon>
        <taxon>Agaricomycotina</taxon>
        <taxon>Agaricomycetes</taxon>
        <taxon>Hymenochaetales</taxon>
        <taxon>Rickenellaceae</taxon>
        <taxon>Rickenella</taxon>
    </lineage>
</organism>